<dbReference type="Proteomes" id="UP000235392">
    <property type="component" value="Unassembled WGS sequence"/>
</dbReference>
<organism evidence="1 2">
    <name type="scientific">Puccinia coronata f. sp. avenae</name>
    <dbReference type="NCBI Taxonomy" id="200324"/>
    <lineage>
        <taxon>Eukaryota</taxon>
        <taxon>Fungi</taxon>
        <taxon>Dikarya</taxon>
        <taxon>Basidiomycota</taxon>
        <taxon>Pucciniomycotina</taxon>
        <taxon>Pucciniomycetes</taxon>
        <taxon>Pucciniales</taxon>
        <taxon>Pucciniaceae</taxon>
        <taxon>Puccinia</taxon>
    </lineage>
</organism>
<evidence type="ECO:0000313" key="2">
    <source>
        <dbReference type="Proteomes" id="UP000235392"/>
    </source>
</evidence>
<sequence>MVHSSLLTVHATLQEEVCPACSVWYPARWHIRIRPTALHPQAYTHILTVACSIPTLISFGPPNVMKNCSANPWRALVSVAFFGSTLVGGLGHDPTDDCLGGIPLVPGISYTEIKCEGVNRVTRRIENCPYYNKFEVSGDHCPACRKPFRNEIWKKSVLVIQRQETRETIKRWEFDVHVEGDQEEQQQGEGASSFATTCATTYPPAGSTATKMPATWTNPKTLAQVQTKTY</sequence>
<comment type="caution">
    <text evidence="1">The sequence shown here is derived from an EMBL/GenBank/DDBJ whole genome shotgun (WGS) entry which is preliminary data.</text>
</comment>
<dbReference type="EMBL" id="PGCI01000222">
    <property type="protein sequence ID" value="PLW33332.1"/>
    <property type="molecule type" value="Genomic_DNA"/>
</dbReference>
<proteinExistence type="predicted"/>
<reference evidence="1 2" key="1">
    <citation type="submission" date="2017-11" db="EMBL/GenBank/DDBJ databases">
        <title>De novo assembly and phasing of dikaryotic genomes from two isolates of Puccinia coronata f. sp. avenae, the causal agent of oat crown rust.</title>
        <authorList>
            <person name="Miller M.E."/>
            <person name="Zhang Y."/>
            <person name="Omidvar V."/>
            <person name="Sperschneider J."/>
            <person name="Schwessinger B."/>
            <person name="Raley C."/>
            <person name="Palmer J.M."/>
            <person name="Garnica D."/>
            <person name="Upadhyaya N."/>
            <person name="Rathjen J."/>
            <person name="Taylor J.M."/>
            <person name="Park R.F."/>
            <person name="Dodds P.N."/>
            <person name="Hirsch C.D."/>
            <person name="Kianian S.F."/>
            <person name="Figueroa M."/>
        </authorList>
    </citation>
    <scope>NUCLEOTIDE SEQUENCE [LARGE SCALE GENOMIC DNA]</scope>
    <source>
        <strain evidence="1">12SD80</strain>
    </source>
</reference>
<name>A0A2N5U6G5_9BASI</name>
<accession>A0A2N5U6G5</accession>
<protein>
    <submittedName>
        <fullName evidence="1">Uncharacterized protein</fullName>
    </submittedName>
</protein>
<gene>
    <name evidence="1" type="ORF">PCASD_18001</name>
</gene>
<evidence type="ECO:0000313" key="1">
    <source>
        <dbReference type="EMBL" id="PLW33332.1"/>
    </source>
</evidence>
<dbReference type="AlphaFoldDB" id="A0A2N5U6G5"/>